<dbReference type="SUPFAM" id="SSF90229">
    <property type="entry name" value="CCCH zinc finger"/>
    <property type="match status" value="1"/>
</dbReference>
<dbReference type="PANTHER" id="PTHR12930:SF0">
    <property type="entry name" value="RING FINGER PROTEIN 113B"/>
    <property type="match status" value="1"/>
</dbReference>
<dbReference type="PROSITE" id="PS50103">
    <property type="entry name" value="ZF_C3H1"/>
    <property type="match status" value="1"/>
</dbReference>
<dbReference type="SMART" id="SM00356">
    <property type="entry name" value="ZnF_C3H1"/>
    <property type="match status" value="1"/>
</dbReference>
<dbReference type="Proteomes" id="UP000325008">
    <property type="component" value="Unassembled WGS sequence"/>
</dbReference>
<dbReference type="InterPro" id="IPR039971">
    <property type="entry name" value="CWC24-like"/>
</dbReference>
<dbReference type="AlphaFoldDB" id="A0A5C3FGL1"/>
<dbReference type="Gene3D" id="4.10.1000.10">
    <property type="entry name" value="Zinc finger, CCCH-type"/>
    <property type="match status" value="1"/>
</dbReference>
<evidence type="ECO:0000256" key="11">
    <source>
        <dbReference type="PROSITE-ProRule" id="PRU00723"/>
    </source>
</evidence>
<organism evidence="16 17">
    <name type="scientific">Pseudozyma antarctica</name>
    <name type="common">Yeast</name>
    <name type="synonym">Candida antarctica</name>
    <dbReference type="NCBI Taxonomy" id="84753"/>
    <lineage>
        <taxon>Eukaryota</taxon>
        <taxon>Fungi</taxon>
        <taxon>Dikarya</taxon>
        <taxon>Basidiomycota</taxon>
        <taxon>Ustilaginomycotina</taxon>
        <taxon>Ustilaginomycetes</taxon>
        <taxon>Ustilaginales</taxon>
        <taxon>Ustilaginaceae</taxon>
        <taxon>Moesziomyces</taxon>
    </lineage>
</organism>
<dbReference type="Pfam" id="PF00642">
    <property type="entry name" value="zf-CCCH"/>
    <property type="match status" value="1"/>
</dbReference>
<dbReference type="GO" id="GO:0005684">
    <property type="term" value="C:U2-type spliceosomal complex"/>
    <property type="evidence" value="ECO:0007669"/>
    <property type="project" value="TreeGrafter"/>
</dbReference>
<evidence type="ECO:0000256" key="6">
    <source>
        <dbReference type="ARBA" id="ARBA00022728"/>
    </source>
</evidence>
<dbReference type="Pfam" id="PF13445">
    <property type="entry name" value="zf-RING_UBOX"/>
    <property type="match status" value="1"/>
</dbReference>
<evidence type="ECO:0000256" key="3">
    <source>
        <dbReference type="ARBA" id="ARBA00011524"/>
    </source>
</evidence>
<dbReference type="Gene3D" id="3.30.40.10">
    <property type="entry name" value="Zinc/RING finger domain, C3HC4 (zinc finger)"/>
    <property type="match status" value="1"/>
</dbReference>
<dbReference type="SUPFAM" id="SSF57850">
    <property type="entry name" value="RING/U-box"/>
    <property type="match status" value="1"/>
</dbReference>
<evidence type="ECO:0000256" key="13">
    <source>
        <dbReference type="SAM" id="MobiDB-lite"/>
    </source>
</evidence>
<evidence type="ECO:0000256" key="12">
    <source>
        <dbReference type="RuleBase" id="RU367110"/>
    </source>
</evidence>
<comment type="subcellular location">
    <subcellularLocation>
        <location evidence="12">Nucleus</location>
    </subcellularLocation>
</comment>
<evidence type="ECO:0000259" key="15">
    <source>
        <dbReference type="PROSITE" id="PS50103"/>
    </source>
</evidence>
<evidence type="ECO:0000259" key="14">
    <source>
        <dbReference type="PROSITE" id="PS50089"/>
    </source>
</evidence>
<sequence>MDASTQSAASEPVVMFKRKRGPPSRAAPAATASPSTPLSSAAPGPSRASQAVLNTSSSDSDSDADSDDEVRSRSAVVTKKKRTNHNPLVQSTGAVRKQPRPDTAPDSEDDIYPPPSAPASTAATSIQKVRDYATRHSNWDLDATPTDAGESASNADGLYRGSKGYASYIAARDDGKSSKMRSRGPIRQTTTVRTTSLMDYQPDVCKDYKETGYCGFGDTCKFLHDRSDYLAGWQLDLPNSTARTREDVLLSDPEEEEEVPFACLICRQAFTAPVVTKCGHYFCEACALGRFAKTSKCFACGAQTGGLFNAATKVLERMNKTKAAKLHTKNSWKQLDVD</sequence>
<dbReference type="InterPro" id="IPR013083">
    <property type="entry name" value="Znf_RING/FYVE/PHD"/>
</dbReference>
<dbReference type="InterPro" id="IPR001841">
    <property type="entry name" value="Znf_RING"/>
</dbReference>
<dbReference type="GO" id="GO:0003677">
    <property type="term" value="F:DNA binding"/>
    <property type="evidence" value="ECO:0007669"/>
    <property type="project" value="UniProtKB-UniRule"/>
</dbReference>
<dbReference type="InterPro" id="IPR036855">
    <property type="entry name" value="Znf_CCCH_sf"/>
</dbReference>
<keyword evidence="12" id="KW-0539">Nucleus</keyword>
<dbReference type="PROSITE" id="PS50089">
    <property type="entry name" value="ZF_RING_2"/>
    <property type="match status" value="1"/>
</dbReference>
<comment type="function">
    <text evidence="1 12">Involved in pre-mRNA splicing.</text>
</comment>
<keyword evidence="12" id="KW-0507">mRNA processing</keyword>
<evidence type="ECO:0000313" key="16">
    <source>
        <dbReference type="EMBL" id="SPO43340.1"/>
    </source>
</evidence>
<keyword evidence="7 11" id="KW-0863">Zinc-finger</keyword>
<evidence type="ECO:0000256" key="8">
    <source>
        <dbReference type="ARBA" id="ARBA00022833"/>
    </source>
</evidence>
<keyword evidence="9 12" id="KW-0238">DNA-binding</keyword>
<evidence type="ECO:0000256" key="4">
    <source>
        <dbReference type="ARBA" id="ARBA00020647"/>
    </source>
</evidence>
<evidence type="ECO:0000256" key="1">
    <source>
        <dbReference type="ARBA" id="ARBA00003777"/>
    </source>
</evidence>
<dbReference type="RefSeq" id="XP_014659032.1">
    <property type="nucleotide sequence ID" value="XM_014803546.1"/>
</dbReference>
<evidence type="ECO:0000256" key="2">
    <source>
        <dbReference type="ARBA" id="ARBA00009161"/>
    </source>
</evidence>
<feature type="compositionally biased region" description="Low complexity" evidence="13">
    <location>
        <begin position="23"/>
        <end position="46"/>
    </location>
</feature>
<feature type="zinc finger region" description="C3H1-type" evidence="11">
    <location>
        <begin position="199"/>
        <end position="227"/>
    </location>
</feature>
<evidence type="ECO:0000256" key="10">
    <source>
        <dbReference type="ARBA" id="ARBA00023187"/>
    </source>
</evidence>
<keyword evidence="17" id="KW-1185">Reference proteome</keyword>
<comment type="similarity">
    <text evidence="2 12">Belongs to the CWC24 family.</text>
</comment>
<dbReference type="PROSITE" id="PS00518">
    <property type="entry name" value="ZF_RING_1"/>
    <property type="match status" value="1"/>
</dbReference>
<keyword evidence="10 12" id="KW-0508">mRNA splicing</keyword>
<feature type="region of interest" description="Disordered" evidence="13">
    <location>
        <begin position="1"/>
        <end position="157"/>
    </location>
</feature>
<dbReference type="CDD" id="cd16539">
    <property type="entry name" value="RING-HC_RNF113A_B"/>
    <property type="match status" value="1"/>
</dbReference>
<accession>A0A5C3FGL1</accession>
<dbReference type="InterPro" id="IPR027370">
    <property type="entry name" value="Znf-RING_euk"/>
</dbReference>
<feature type="domain" description="C3H1-type" evidence="15">
    <location>
        <begin position="199"/>
        <end position="227"/>
    </location>
</feature>
<dbReference type="InterPro" id="IPR000571">
    <property type="entry name" value="Znf_CCCH"/>
</dbReference>
<feature type="domain" description="RING-type" evidence="14">
    <location>
        <begin position="263"/>
        <end position="300"/>
    </location>
</feature>
<evidence type="ECO:0000256" key="7">
    <source>
        <dbReference type="ARBA" id="ARBA00022771"/>
    </source>
</evidence>
<keyword evidence="5 11" id="KW-0479">Metal-binding</keyword>
<dbReference type="FunFam" id="3.30.40.10:FF:000045">
    <property type="entry name" value="RING finger protein 113A"/>
    <property type="match status" value="1"/>
</dbReference>
<evidence type="ECO:0000256" key="9">
    <source>
        <dbReference type="ARBA" id="ARBA00023125"/>
    </source>
</evidence>
<comment type="caution">
    <text evidence="16">The sequence shown here is derived from an EMBL/GenBank/DDBJ whole genome shotgun (WGS) entry which is preliminary data.</text>
</comment>
<comment type="subunit">
    <text evidence="3 12">Associated with the spliceosome.</text>
</comment>
<dbReference type="GO" id="GO:0034247">
    <property type="term" value="P:snoRNA splicing"/>
    <property type="evidence" value="ECO:0007669"/>
    <property type="project" value="TreeGrafter"/>
</dbReference>
<dbReference type="GO" id="GO:0008270">
    <property type="term" value="F:zinc ion binding"/>
    <property type="evidence" value="ECO:0007669"/>
    <property type="project" value="UniProtKB-KW"/>
</dbReference>
<dbReference type="OrthoDB" id="25761at2759"/>
<protein>
    <recommendedName>
        <fullName evidence="4 12">Pre-mRNA-splicing factor CWC24</fullName>
    </recommendedName>
</protein>
<name>A0A5C3FGL1_PSEA2</name>
<evidence type="ECO:0000313" key="17">
    <source>
        <dbReference type="Proteomes" id="UP000325008"/>
    </source>
</evidence>
<dbReference type="InterPro" id="IPR017907">
    <property type="entry name" value="Znf_RING_CS"/>
</dbReference>
<dbReference type="EMBL" id="OOIQ01000002">
    <property type="protein sequence ID" value="SPO43340.1"/>
    <property type="molecule type" value="Genomic_DNA"/>
</dbReference>
<gene>
    <name evidence="16" type="ORF">PSANT_01024</name>
</gene>
<reference evidence="16" key="1">
    <citation type="submission" date="2018-03" db="EMBL/GenBank/DDBJ databases">
        <authorList>
            <person name="Guldener U."/>
        </authorList>
    </citation>
    <scope>NUCLEOTIDE SEQUENCE [LARGE SCALE GENOMIC DNA]</scope>
    <source>
        <strain evidence="16">ATCC34888</strain>
    </source>
</reference>
<evidence type="ECO:0000256" key="5">
    <source>
        <dbReference type="ARBA" id="ARBA00022723"/>
    </source>
</evidence>
<feature type="compositionally biased region" description="Basic and acidic residues" evidence="13">
    <location>
        <begin position="128"/>
        <end position="139"/>
    </location>
</feature>
<dbReference type="SMART" id="SM00184">
    <property type="entry name" value="RING"/>
    <property type="match status" value="1"/>
</dbReference>
<keyword evidence="8 11" id="KW-0862">Zinc</keyword>
<dbReference type="PANTHER" id="PTHR12930">
    <property type="entry name" value="ZINC FINGER PROTEIN 183"/>
    <property type="match status" value="1"/>
</dbReference>
<proteinExistence type="inferred from homology"/>
<dbReference type="GO" id="GO:0006397">
    <property type="term" value="P:mRNA processing"/>
    <property type="evidence" value="ECO:0007669"/>
    <property type="project" value="UniProtKB-KW"/>
</dbReference>
<keyword evidence="6 12" id="KW-0747">Spliceosome</keyword>